<dbReference type="EMBL" id="JBHSSL010000118">
    <property type="protein sequence ID" value="MFC6171877.1"/>
    <property type="molecule type" value="Genomic_DNA"/>
</dbReference>
<dbReference type="Proteomes" id="UP001596289">
    <property type="component" value="Unassembled WGS sequence"/>
</dbReference>
<name>A0ABW1RJX7_9LACO</name>
<keyword evidence="1" id="KW-0472">Membrane</keyword>
<accession>A0ABW1RJX7</accession>
<keyword evidence="1" id="KW-1133">Transmembrane helix</keyword>
<feature type="transmembrane region" description="Helical" evidence="1">
    <location>
        <begin position="39"/>
        <end position="58"/>
    </location>
</feature>
<protein>
    <submittedName>
        <fullName evidence="2">ElyC/SanA/YdcF family protein</fullName>
    </submittedName>
</protein>
<organism evidence="2 3">
    <name type="scientific">Loigolactobacillus jiayinensis</name>
    <dbReference type="NCBI Taxonomy" id="2486016"/>
    <lineage>
        <taxon>Bacteria</taxon>
        <taxon>Bacillati</taxon>
        <taxon>Bacillota</taxon>
        <taxon>Bacilli</taxon>
        <taxon>Lactobacillales</taxon>
        <taxon>Lactobacillaceae</taxon>
        <taxon>Loigolactobacillus</taxon>
    </lineage>
</organism>
<gene>
    <name evidence="2" type="ORF">ACFQGP_15045</name>
</gene>
<evidence type="ECO:0000313" key="2">
    <source>
        <dbReference type="EMBL" id="MFC6171877.1"/>
    </source>
</evidence>
<evidence type="ECO:0000313" key="3">
    <source>
        <dbReference type="Proteomes" id="UP001596289"/>
    </source>
</evidence>
<dbReference type="InterPro" id="IPR051599">
    <property type="entry name" value="Cell_Envelope_Assoc"/>
</dbReference>
<dbReference type="InterPro" id="IPR014729">
    <property type="entry name" value="Rossmann-like_a/b/a_fold"/>
</dbReference>
<keyword evidence="1" id="KW-0812">Transmembrane</keyword>
<reference evidence="3" key="1">
    <citation type="journal article" date="2019" name="Int. J. Syst. Evol. Microbiol.">
        <title>The Global Catalogue of Microorganisms (GCM) 10K type strain sequencing project: providing services to taxonomists for standard genome sequencing and annotation.</title>
        <authorList>
            <consortium name="The Broad Institute Genomics Platform"/>
            <consortium name="The Broad Institute Genome Sequencing Center for Infectious Disease"/>
            <person name="Wu L."/>
            <person name="Ma J."/>
        </authorList>
    </citation>
    <scope>NUCLEOTIDE SEQUENCE [LARGE SCALE GENOMIC DNA]</scope>
    <source>
        <strain evidence="3">CCM 8904</strain>
    </source>
</reference>
<dbReference type="Gene3D" id="3.40.50.620">
    <property type="entry name" value="HUPs"/>
    <property type="match status" value="1"/>
</dbReference>
<proteinExistence type="predicted"/>
<dbReference type="PANTHER" id="PTHR30336">
    <property type="entry name" value="INNER MEMBRANE PROTEIN, PROBABLE PERMEASE"/>
    <property type="match status" value="1"/>
</dbReference>
<evidence type="ECO:0000256" key="1">
    <source>
        <dbReference type="SAM" id="Phobius"/>
    </source>
</evidence>
<dbReference type="RefSeq" id="WP_125551778.1">
    <property type="nucleotide sequence ID" value="NZ_JBHSSL010000118.1"/>
</dbReference>
<sequence>MQKIATQINLLGQFCGRRDLTELSQAALRQQYGYNQADVFVLFGGSILAGVTTLATAIRQHVAKYYVIVGGYGHTTAALFQQAQKLYPEINFTANNEAALFAQLLKQRDHLTVDYLETASTNCGNNVTNLLALLATKKITYKSLILCQDATMQLRMTATMRQHVAPDVELINYAAYQVTVCADHNTLTYAQTPTGMWSVTKYTTLLLGEISRLADTATGYGPAGKNYLVHVTVPPKVITAAQALQTNFDTRQANPRFSGA</sequence>
<comment type="caution">
    <text evidence="2">The sequence shown here is derived from an EMBL/GenBank/DDBJ whole genome shotgun (WGS) entry which is preliminary data.</text>
</comment>
<keyword evidence="3" id="KW-1185">Reference proteome</keyword>
<dbReference type="Gene3D" id="1.10.3620.10">
    <property type="entry name" value="YdcF like domain"/>
    <property type="match status" value="1"/>
</dbReference>
<dbReference type="PANTHER" id="PTHR30336:SF20">
    <property type="entry name" value="DUF218 DOMAIN-CONTAINING PROTEIN"/>
    <property type="match status" value="1"/>
</dbReference>